<proteinExistence type="predicted"/>
<feature type="non-terminal residue" evidence="1">
    <location>
        <position position="1"/>
    </location>
</feature>
<evidence type="ECO:0000313" key="2">
    <source>
        <dbReference type="EnsemblMetazoa" id="CapteP203045"/>
    </source>
</evidence>
<reference evidence="2" key="3">
    <citation type="submission" date="2015-06" db="UniProtKB">
        <authorList>
            <consortium name="EnsemblMetazoa"/>
        </authorList>
    </citation>
    <scope>IDENTIFICATION</scope>
</reference>
<dbReference type="EMBL" id="AMQN01011323">
    <property type="status" value="NOT_ANNOTATED_CDS"/>
    <property type="molecule type" value="Genomic_DNA"/>
</dbReference>
<protein>
    <submittedName>
        <fullName evidence="1 2">Uncharacterized protein</fullName>
    </submittedName>
</protein>
<gene>
    <name evidence="1" type="ORF">CAPTEDRAFT_203045</name>
</gene>
<dbReference type="EnsemblMetazoa" id="CapteT203045">
    <property type="protein sequence ID" value="CapteP203045"/>
    <property type="gene ID" value="CapteG203045"/>
</dbReference>
<dbReference type="Proteomes" id="UP000014760">
    <property type="component" value="Unassembled WGS sequence"/>
</dbReference>
<organism evidence="1">
    <name type="scientific">Capitella teleta</name>
    <name type="common">Polychaete worm</name>
    <dbReference type="NCBI Taxonomy" id="283909"/>
    <lineage>
        <taxon>Eukaryota</taxon>
        <taxon>Metazoa</taxon>
        <taxon>Spiralia</taxon>
        <taxon>Lophotrochozoa</taxon>
        <taxon>Annelida</taxon>
        <taxon>Polychaeta</taxon>
        <taxon>Sedentaria</taxon>
        <taxon>Scolecida</taxon>
        <taxon>Capitellidae</taxon>
        <taxon>Capitella</taxon>
    </lineage>
</organism>
<evidence type="ECO:0000313" key="1">
    <source>
        <dbReference type="EMBL" id="ELT96407.1"/>
    </source>
</evidence>
<dbReference type="AlphaFoldDB" id="R7TS34"/>
<reference evidence="3" key="1">
    <citation type="submission" date="2012-12" db="EMBL/GenBank/DDBJ databases">
        <authorList>
            <person name="Hellsten U."/>
            <person name="Grimwood J."/>
            <person name="Chapman J.A."/>
            <person name="Shapiro H."/>
            <person name="Aerts A."/>
            <person name="Otillar R.P."/>
            <person name="Terry A.Y."/>
            <person name="Boore J.L."/>
            <person name="Simakov O."/>
            <person name="Marletaz F."/>
            <person name="Cho S.-J."/>
            <person name="Edsinger-Gonzales E."/>
            <person name="Havlak P."/>
            <person name="Kuo D.-H."/>
            <person name="Larsson T."/>
            <person name="Lv J."/>
            <person name="Arendt D."/>
            <person name="Savage R."/>
            <person name="Osoegawa K."/>
            <person name="de Jong P."/>
            <person name="Lindberg D.R."/>
            <person name="Seaver E.C."/>
            <person name="Weisblat D.A."/>
            <person name="Putnam N.H."/>
            <person name="Grigoriev I.V."/>
            <person name="Rokhsar D.S."/>
        </authorList>
    </citation>
    <scope>NUCLEOTIDE SEQUENCE</scope>
    <source>
        <strain evidence="3">I ESC-2004</strain>
    </source>
</reference>
<reference evidence="1 3" key="2">
    <citation type="journal article" date="2013" name="Nature">
        <title>Insights into bilaterian evolution from three spiralian genomes.</title>
        <authorList>
            <person name="Simakov O."/>
            <person name="Marletaz F."/>
            <person name="Cho S.J."/>
            <person name="Edsinger-Gonzales E."/>
            <person name="Havlak P."/>
            <person name="Hellsten U."/>
            <person name="Kuo D.H."/>
            <person name="Larsson T."/>
            <person name="Lv J."/>
            <person name="Arendt D."/>
            <person name="Savage R."/>
            <person name="Osoegawa K."/>
            <person name="de Jong P."/>
            <person name="Grimwood J."/>
            <person name="Chapman J.A."/>
            <person name="Shapiro H."/>
            <person name="Aerts A."/>
            <person name="Otillar R.P."/>
            <person name="Terry A.Y."/>
            <person name="Boore J.L."/>
            <person name="Grigoriev I.V."/>
            <person name="Lindberg D.R."/>
            <person name="Seaver E.C."/>
            <person name="Weisblat D.A."/>
            <person name="Putnam N.H."/>
            <person name="Rokhsar D.S."/>
        </authorList>
    </citation>
    <scope>NUCLEOTIDE SEQUENCE</scope>
    <source>
        <strain evidence="1 3">I ESC-2004</strain>
    </source>
</reference>
<dbReference type="HOGENOM" id="CLU_2090741_0_0_1"/>
<keyword evidence="3" id="KW-1185">Reference proteome</keyword>
<sequence length="117" mass="13181">NVFWEIWFYVGIMRTAITSFSEECNHFKHRLDINEDLEEESIPLVELLRRACAKGADVCTAEEYSNPDDRVETSQVASDCDIIDAIKESKSLQTSSNDDDIDEENSTVIYAAAIAVV</sequence>
<evidence type="ECO:0000313" key="3">
    <source>
        <dbReference type="Proteomes" id="UP000014760"/>
    </source>
</evidence>
<name>R7TS34_CAPTE</name>
<dbReference type="EMBL" id="KB308827">
    <property type="protein sequence ID" value="ELT96407.1"/>
    <property type="molecule type" value="Genomic_DNA"/>
</dbReference>
<accession>R7TS34</accession>